<dbReference type="GO" id="GO:0050660">
    <property type="term" value="F:flavin adenine dinucleotide binding"/>
    <property type="evidence" value="ECO:0007669"/>
    <property type="project" value="InterPro"/>
</dbReference>
<comment type="caution">
    <text evidence="7">The sequence shown here is derived from an EMBL/GenBank/DDBJ whole genome shotgun (WGS) entry which is preliminary data.</text>
</comment>
<evidence type="ECO:0000256" key="1">
    <source>
        <dbReference type="ARBA" id="ARBA00001974"/>
    </source>
</evidence>
<evidence type="ECO:0000256" key="4">
    <source>
        <dbReference type="ARBA" id="ARBA00022827"/>
    </source>
</evidence>
<keyword evidence="3" id="KW-0285">Flavoprotein</keyword>
<dbReference type="GO" id="GO:0051698">
    <property type="term" value="F:saccharopine oxidase activity"/>
    <property type="evidence" value="ECO:0007669"/>
    <property type="project" value="TreeGrafter"/>
</dbReference>
<dbReference type="InterPro" id="IPR036188">
    <property type="entry name" value="FAD/NAD-bd_sf"/>
</dbReference>
<evidence type="ECO:0000259" key="6">
    <source>
        <dbReference type="Pfam" id="PF01266"/>
    </source>
</evidence>
<dbReference type="SUPFAM" id="SSF51905">
    <property type="entry name" value="FAD/NAD(P)-binding domain"/>
    <property type="match status" value="1"/>
</dbReference>
<dbReference type="InterPro" id="IPR045170">
    <property type="entry name" value="MTOX"/>
</dbReference>
<dbReference type="PANTHER" id="PTHR10961">
    <property type="entry name" value="PEROXISOMAL SARCOSINE OXIDASE"/>
    <property type="match status" value="1"/>
</dbReference>
<gene>
    <name evidence="7" type="ORF">PSALAMII_LOCUS1966</name>
</gene>
<dbReference type="Pfam" id="PF01266">
    <property type="entry name" value="DAO"/>
    <property type="match status" value="1"/>
</dbReference>
<accession>A0A9W4IH84</accession>
<dbReference type="AlphaFoldDB" id="A0A9W4IH84"/>
<reference evidence="7" key="1">
    <citation type="submission" date="2021-07" db="EMBL/GenBank/DDBJ databases">
        <authorList>
            <person name="Branca A.L. A."/>
        </authorList>
    </citation>
    <scope>NUCLEOTIDE SEQUENCE</scope>
</reference>
<feature type="domain" description="FAD dependent oxidoreductase" evidence="6">
    <location>
        <begin position="24"/>
        <end position="390"/>
    </location>
</feature>
<keyword evidence="4" id="KW-0274">FAD</keyword>
<comment type="cofactor">
    <cofactor evidence="1">
        <name>FAD</name>
        <dbReference type="ChEBI" id="CHEBI:57692"/>
    </cofactor>
</comment>
<dbReference type="InterPro" id="IPR006076">
    <property type="entry name" value="FAD-dep_OxRdtase"/>
</dbReference>
<organism evidence="7 8">
    <name type="scientific">Penicillium salamii</name>
    <dbReference type="NCBI Taxonomy" id="1612424"/>
    <lineage>
        <taxon>Eukaryota</taxon>
        <taxon>Fungi</taxon>
        <taxon>Dikarya</taxon>
        <taxon>Ascomycota</taxon>
        <taxon>Pezizomycotina</taxon>
        <taxon>Eurotiomycetes</taxon>
        <taxon>Eurotiomycetidae</taxon>
        <taxon>Eurotiales</taxon>
        <taxon>Aspergillaceae</taxon>
        <taxon>Penicillium</taxon>
    </lineage>
</organism>
<keyword evidence="5" id="KW-0560">Oxidoreductase</keyword>
<dbReference type="Proteomes" id="UP001152592">
    <property type="component" value="Unassembled WGS sequence"/>
</dbReference>
<evidence type="ECO:0000313" key="8">
    <source>
        <dbReference type="Proteomes" id="UP001152592"/>
    </source>
</evidence>
<dbReference type="OrthoDB" id="10255449at2759"/>
<evidence type="ECO:0000256" key="2">
    <source>
        <dbReference type="ARBA" id="ARBA00010989"/>
    </source>
</evidence>
<dbReference type="Gene3D" id="3.30.9.10">
    <property type="entry name" value="D-Amino Acid Oxidase, subunit A, domain 2"/>
    <property type="match status" value="1"/>
</dbReference>
<proteinExistence type="inferred from homology"/>
<dbReference type="EMBL" id="CAJVPD010000088">
    <property type="protein sequence ID" value="CAG8306193.1"/>
    <property type="molecule type" value="Genomic_DNA"/>
</dbReference>
<dbReference type="GO" id="GO:0008115">
    <property type="term" value="F:sarcosine oxidase activity"/>
    <property type="evidence" value="ECO:0007669"/>
    <property type="project" value="TreeGrafter"/>
</dbReference>
<evidence type="ECO:0000256" key="5">
    <source>
        <dbReference type="ARBA" id="ARBA00023002"/>
    </source>
</evidence>
<dbReference type="Gene3D" id="3.50.50.60">
    <property type="entry name" value="FAD/NAD(P)-binding domain"/>
    <property type="match status" value="1"/>
</dbReference>
<protein>
    <recommendedName>
        <fullName evidence="6">FAD dependent oxidoreductase domain-containing protein</fullName>
    </recommendedName>
</protein>
<comment type="similarity">
    <text evidence="2">Belongs to the MSOX/MTOX family.</text>
</comment>
<evidence type="ECO:0000256" key="3">
    <source>
        <dbReference type="ARBA" id="ARBA00022630"/>
    </source>
</evidence>
<dbReference type="PANTHER" id="PTHR10961:SF26">
    <property type="entry name" value="L-SACCHAROPINE OXIDASE"/>
    <property type="match status" value="1"/>
</dbReference>
<sequence length="444" mass="49260">MTMRDDLIFSLSSSTSIPMSQPSVLVVGGGAFGTSTAYHLSHRGYANVTVLDRFAAPSKDAAATDLNKIVRYDYPNPLYTKLGLEAMRVWKDPNSLFRDLFRPTGWIMSAHEMTRDFLTAAYESGVKEKRKGVKWMSIAETKSKWPEFTGSFDGWTNLWSPEAGWVPSGEALLRFASAAQANGVKYVSGNAGFAKRLLYNEEGACIGVLAADGQVHLADVVILCTGANTATLIDAKDEIVARSHCVGIMQLTPGEVEKYKSLPIVDDFEQGILFPPDANGLLKICSCRFITNYYNSFVPGASIGHSHADYPEDGVPREIEDEMRSFVRDMIPDLADRPWVSTRMCWDGDTKDVNFRVCPSPKAKNLYIATAGSGHGFKFMPIIGKYVVDMLEGTMSKDYVDLWKWRYGAIPPKTGKEPHPWPQRDLGELTGWKGRNKRLIQGKL</sequence>
<name>A0A9W4IH84_9EURO</name>
<evidence type="ECO:0000313" key="7">
    <source>
        <dbReference type="EMBL" id="CAG8306193.1"/>
    </source>
</evidence>